<dbReference type="HOGENOM" id="CLU_1161383_0_0_1"/>
<reference evidence="3" key="1">
    <citation type="journal article" date="2011" name="Proc. Natl. Acad. Sci. U.S.A.">
        <title>Obligate biotrophy features unraveled by the genomic analysis of rust fungi.</title>
        <authorList>
            <person name="Duplessis S."/>
            <person name="Cuomo C.A."/>
            <person name="Lin Y.-C."/>
            <person name="Aerts A."/>
            <person name="Tisserant E."/>
            <person name="Veneault-Fourrey C."/>
            <person name="Joly D.L."/>
            <person name="Hacquard S."/>
            <person name="Amselem J."/>
            <person name="Cantarel B.L."/>
            <person name="Chiu R."/>
            <person name="Coutinho P.M."/>
            <person name="Feau N."/>
            <person name="Field M."/>
            <person name="Frey P."/>
            <person name="Gelhaye E."/>
            <person name="Goldberg J."/>
            <person name="Grabherr M.G."/>
            <person name="Kodira C.D."/>
            <person name="Kohler A."/>
            <person name="Kuees U."/>
            <person name="Lindquist E.A."/>
            <person name="Lucas S.M."/>
            <person name="Mago R."/>
            <person name="Mauceli E."/>
            <person name="Morin E."/>
            <person name="Murat C."/>
            <person name="Pangilinan J.L."/>
            <person name="Park R."/>
            <person name="Pearson M."/>
            <person name="Quesneville H."/>
            <person name="Rouhier N."/>
            <person name="Sakthikumar S."/>
            <person name="Salamov A.A."/>
            <person name="Schmutz J."/>
            <person name="Selles B."/>
            <person name="Shapiro H."/>
            <person name="Tanguay P."/>
            <person name="Tuskan G.A."/>
            <person name="Henrissat B."/>
            <person name="Van de Peer Y."/>
            <person name="Rouze P."/>
            <person name="Ellis J.G."/>
            <person name="Dodds P.N."/>
            <person name="Schein J.E."/>
            <person name="Zhong S."/>
            <person name="Hamelin R.C."/>
            <person name="Grigoriev I.V."/>
            <person name="Szabo L.J."/>
            <person name="Martin F."/>
        </authorList>
    </citation>
    <scope>NUCLEOTIDE SEQUENCE [LARGE SCALE GENOMIC DNA]</scope>
    <source>
        <strain evidence="3">98AG31 / pathotype 3-4-7</strain>
    </source>
</reference>
<feature type="compositionally biased region" description="Pro residues" evidence="1">
    <location>
        <begin position="215"/>
        <end position="228"/>
    </location>
</feature>
<dbReference type="RefSeq" id="XP_007411171.1">
    <property type="nucleotide sequence ID" value="XM_007411109.1"/>
</dbReference>
<dbReference type="InParanoid" id="F4RPT6"/>
<feature type="region of interest" description="Disordered" evidence="1">
    <location>
        <begin position="212"/>
        <end position="239"/>
    </location>
</feature>
<evidence type="ECO:0000313" key="3">
    <source>
        <dbReference type="Proteomes" id="UP000001072"/>
    </source>
</evidence>
<feature type="compositionally biased region" description="Acidic residues" evidence="1">
    <location>
        <begin position="229"/>
        <end position="239"/>
    </location>
</feature>
<proteinExistence type="predicted"/>
<dbReference type="EMBL" id="GL883112">
    <property type="protein sequence ID" value="EGG05682.1"/>
    <property type="molecule type" value="Genomic_DNA"/>
</dbReference>
<organism evidence="3">
    <name type="scientific">Melampsora larici-populina (strain 98AG31 / pathotype 3-4-7)</name>
    <name type="common">Poplar leaf rust fungus</name>
    <dbReference type="NCBI Taxonomy" id="747676"/>
    <lineage>
        <taxon>Eukaryota</taxon>
        <taxon>Fungi</taxon>
        <taxon>Dikarya</taxon>
        <taxon>Basidiomycota</taxon>
        <taxon>Pucciniomycotina</taxon>
        <taxon>Pucciniomycetes</taxon>
        <taxon>Pucciniales</taxon>
        <taxon>Melampsoraceae</taxon>
        <taxon>Melampsora</taxon>
    </lineage>
</organism>
<dbReference type="Proteomes" id="UP000001072">
    <property type="component" value="Unassembled WGS sequence"/>
</dbReference>
<evidence type="ECO:0000313" key="2">
    <source>
        <dbReference type="EMBL" id="EGG05682.1"/>
    </source>
</evidence>
<dbReference type="KEGG" id="mlr:MELLADRAFT_87867"/>
<accession>F4RPT6</accession>
<dbReference type="AlphaFoldDB" id="F4RPT6"/>
<gene>
    <name evidence="2" type="ORF">MELLADRAFT_87867</name>
</gene>
<evidence type="ECO:0000256" key="1">
    <source>
        <dbReference type="SAM" id="MobiDB-lite"/>
    </source>
</evidence>
<keyword evidence="3" id="KW-1185">Reference proteome</keyword>
<protein>
    <submittedName>
        <fullName evidence="2">Uncharacterized protein</fullName>
    </submittedName>
</protein>
<sequence>MSKASKAVRGQRKQWRNLRKAKAVPISELEDELTPVDLIITFNQNPPHADSETITPSNPVIMISSDCNSHDAEDLQTPQPPQSVILQPSEFYWMPIDPNYLTEEDDMDPLGMPLYAQPDIVDSSDDEACNHELVNEAIFQVFTQPFINQQPLGKRKTKSGQILKGYKRPRVQLNSNKLAPQKIPKETQRRQRIEQEKALGKSKFSMADWVIKKPPSAPAPVSPPSPPDIEPDSSEIESY</sequence>
<dbReference type="VEuPathDB" id="FungiDB:MELLADRAFT_87867"/>
<name>F4RPT6_MELLP</name>
<dbReference type="GeneID" id="18934673"/>